<dbReference type="AlphaFoldDB" id="A0A4Q2U3E8"/>
<name>A0A4Q2U3E8_9HYPH</name>
<sequence>MPRHPGHRSGGLRGGAGRRRGRGHRGRAGAARHAAGRRGPLMRLARLDLTRYGKFTDRVLDFGARVDGRPDLHLVYGPNEAGKSTAFAAFLDLLFGIEARSRYNFLHPYNAMRVGGAIEFAGGAQELFRVKRTGASLFDAASRPLSEALVQGELGGIDRAAYRTMFSLDDETLEAGGDSILASKGDLGQLLFSASAGLAELSRTLGDLRVEADGFHRPKKHGTALSELKARLADCKARRDAIDTFATQYGQLAAGRDRAEAAYAEARSALAAARTRHDAVARLLGALPRLAALRDIRRELAPLDALPDAPAGWADELPDLLRREIALDEQLRSLDGEIARLGAETDAVALDAAAMALAPRVDRMAEPRARHQAAARDLPELRPKLRDADRAVADLLHRLGRPAGEDPARAVIPAAAAGALRGSIERRSGVAARLAAAVAERDEAQRLLAEARGRLGDAAADGAGLDRLAAAAASSRGGDGAARLRLAERALPRLADALDERMRDLAPWAGDGAALAALRLPDVAAFEALLAARADAEARLARAAEEAGRLGAERDRLRAEADALGEVAGVVGDGEAVALRAARERAWAELRARLDAASAEAFEDLMRRDDIVTGARFGRAGDVAKLHQLHLSLATLEVDRIAAEGRRDAAAGARDAASAAVADALRPVVPPLPESLTARLGPWSARRATALAAVAALRDAERDRAEAAADLASARDAIAAALAGAGVAHDPAAPLDRLLAAADAALDRASASKALRAAAEDRRRDAEARARALAEAETAEATWHAAWAETCAAAGLDGTPSVDAAGEVLKAAAEVAPLIGARASLAERVAAAERDGDAFAAEVAAVGAALGIAGDAPLGERDDAIVRRIADARRLAEARAGAERRLADARERRRIAAESAGALARRAGAMAEHFGVGTLAEVDGKLRGAARREELRRQAEAAAREIRDALRVADPAAAEAALDGLDRAALDAERAELEPRLADLDERARELFAANARAADALDAVGGDDAVARIEAERRTVLLEVEDQARRYLRLRAGVAAAEAALRAYRDRHRSAMMGRASRAFRDVSRGAYTGLATQPEKDAEVLLGVAADGSTKLATDMSKGTRFQLYLALRIAGYHEFAATRRAVPFVADDIMETFDDFRAEEAFRLFADMAEVGQVIYLTHHRHLIDLARAACPAVTVHDLTAPA</sequence>
<evidence type="ECO:0000313" key="5">
    <source>
        <dbReference type="Proteomes" id="UP000290759"/>
    </source>
</evidence>
<keyword evidence="1" id="KW-0175">Coiled coil</keyword>
<evidence type="ECO:0000259" key="3">
    <source>
        <dbReference type="Pfam" id="PF13514"/>
    </source>
</evidence>
<dbReference type="InterPro" id="IPR038734">
    <property type="entry name" value="YhaN_AAA"/>
</dbReference>
<dbReference type="Proteomes" id="UP000290759">
    <property type="component" value="Unassembled WGS sequence"/>
</dbReference>
<evidence type="ECO:0000256" key="1">
    <source>
        <dbReference type="SAM" id="Coils"/>
    </source>
</evidence>
<feature type="compositionally biased region" description="Basic residues" evidence="2">
    <location>
        <begin position="16"/>
        <end position="27"/>
    </location>
</feature>
<reference evidence="4 5" key="1">
    <citation type="submission" date="2018-12" db="EMBL/GenBank/DDBJ databases">
        <authorList>
            <person name="Grouzdev D.S."/>
            <person name="Krutkina M.S."/>
        </authorList>
    </citation>
    <scope>NUCLEOTIDE SEQUENCE [LARGE SCALE GENOMIC DNA]</scope>
    <source>
        <strain evidence="4 5">RmlP026</strain>
    </source>
</reference>
<keyword evidence="5" id="KW-1185">Reference proteome</keyword>
<dbReference type="InterPro" id="IPR027417">
    <property type="entry name" value="P-loop_NTPase"/>
</dbReference>
<comment type="caution">
    <text evidence="4">The sequence shown here is derived from an EMBL/GenBank/DDBJ whole genome shotgun (WGS) entry which is preliminary data.</text>
</comment>
<gene>
    <name evidence="4" type="ORF">D3273_17100</name>
</gene>
<dbReference type="Gene3D" id="3.40.50.300">
    <property type="entry name" value="P-loop containing nucleotide triphosphate hydrolases"/>
    <property type="match status" value="2"/>
</dbReference>
<dbReference type="OrthoDB" id="9764467at2"/>
<dbReference type="PANTHER" id="PTHR41259:SF1">
    <property type="entry name" value="DOUBLE-STRAND BREAK REPAIR RAD50 ATPASE, PUTATIVE-RELATED"/>
    <property type="match status" value="1"/>
</dbReference>
<dbReference type="SUPFAM" id="SSF52540">
    <property type="entry name" value="P-loop containing nucleoside triphosphate hydrolases"/>
    <property type="match status" value="1"/>
</dbReference>
<reference evidence="4 5" key="2">
    <citation type="submission" date="2019-02" db="EMBL/GenBank/DDBJ databases">
        <title>'Lichenibacterium ramalinii' gen. nov. sp. nov., 'Lichenibacterium minor' gen. nov. sp. nov.</title>
        <authorList>
            <person name="Pankratov T."/>
        </authorList>
    </citation>
    <scope>NUCLEOTIDE SEQUENCE [LARGE SCALE GENOMIC DNA]</scope>
    <source>
        <strain evidence="4 5">RmlP026</strain>
    </source>
</reference>
<accession>A0A4Q2U3E8</accession>
<feature type="domain" description="YhaN AAA" evidence="3">
    <location>
        <begin position="42"/>
        <end position="243"/>
    </location>
</feature>
<evidence type="ECO:0000313" key="4">
    <source>
        <dbReference type="EMBL" id="RYC30730.1"/>
    </source>
</evidence>
<evidence type="ECO:0000256" key="2">
    <source>
        <dbReference type="SAM" id="MobiDB-lite"/>
    </source>
</evidence>
<protein>
    <recommendedName>
        <fullName evidence="3">YhaN AAA domain-containing protein</fullName>
    </recommendedName>
</protein>
<proteinExistence type="predicted"/>
<dbReference type="EMBL" id="QYBB01000021">
    <property type="protein sequence ID" value="RYC30730.1"/>
    <property type="molecule type" value="Genomic_DNA"/>
</dbReference>
<organism evidence="4 5">
    <name type="scientific">Lichenibacterium minor</name>
    <dbReference type="NCBI Taxonomy" id="2316528"/>
    <lineage>
        <taxon>Bacteria</taxon>
        <taxon>Pseudomonadati</taxon>
        <taxon>Pseudomonadota</taxon>
        <taxon>Alphaproteobacteria</taxon>
        <taxon>Hyphomicrobiales</taxon>
        <taxon>Lichenihabitantaceae</taxon>
        <taxon>Lichenibacterium</taxon>
    </lineage>
</organism>
<feature type="coiled-coil region" evidence="1">
    <location>
        <begin position="526"/>
        <end position="560"/>
    </location>
</feature>
<feature type="region of interest" description="Disordered" evidence="2">
    <location>
        <begin position="1"/>
        <end position="35"/>
    </location>
</feature>
<dbReference type="PANTHER" id="PTHR41259">
    <property type="entry name" value="DOUBLE-STRAND BREAK REPAIR RAD50 ATPASE, PUTATIVE-RELATED"/>
    <property type="match status" value="1"/>
</dbReference>
<dbReference type="Pfam" id="PF13514">
    <property type="entry name" value="AAA_27"/>
    <property type="match status" value="1"/>
</dbReference>